<dbReference type="OrthoDB" id="9778292at2"/>
<protein>
    <submittedName>
        <fullName evidence="8">LAO/AO transport system kinase</fullName>
    </submittedName>
</protein>
<dbReference type="CDD" id="cd03114">
    <property type="entry name" value="MMAA-like"/>
    <property type="match status" value="1"/>
</dbReference>
<feature type="domain" description="AAA+ ATPase" evidence="7">
    <location>
        <begin position="73"/>
        <end position="333"/>
    </location>
</feature>
<keyword evidence="5" id="KW-0143">Chaperone</keyword>
<evidence type="ECO:0000256" key="3">
    <source>
        <dbReference type="ARBA" id="ARBA00022801"/>
    </source>
</evidence>
<comment type="similarity">
    <text evidence="1">Belongs to the SIMIBI class G3E GTPase family. ArgK/MeaB subfamily.</text>
</comment>
<gene>
    <name evidence="8" type="ORF">FHU33_1124</name>
</gene>
<keyword evidence="4" id="KW-0342">GTP-binding</keyword>
<dbReference type="EMBL" id="VFQE01000001">
    <property type="protein sequence ID" value="TQN41746.1"/>
    <property type="molecule type" value="Genomic_DNA"/>
</dbReference>
<evidence type="ECO:0000313" key="9">
    <source>
        <dbReference type="Proteomes" id="UP000319865"/>
    </source>
</evidence>
<dbReference type="GO" id="GO:0016301">
    <property type="term" value="F:kinase activity"/>
    <property type="evidence" value="ECO:0007669"/>
    <property type="project" value="UniProtKB-KW"/>
</dbReference>
<proteinExistence type="inferred from homology"/>
<evidence type="ECO:0000313" key="8">
    <source>
        <dbReference type="EMBL" id="TQN41746.1"/>
    </source>
</evidence>
<dbReference type="InterPro" id="IPR003593">
    <property type="entry name" value="AAA+_ATPase"/>
</dbReference>
<organism evidence="8 9">
    <name type="scientific">Blastococcus colisei</name>
    <dbReference type="NCBI Taxonomy" id="1564162"/>
    <lineage>
        <taxon>Bacteria</taxon>
        <taxon>Bacillati</taxon>
        <taxon>Actinomycetota</taxon>
        <taxon>Actinomycetes</taxon>
        <taxon>Geodermatophilales</taxon>
        <taxon>Geodermatophilaceae</taxon>
        <taxon>Blastococcus</taxon>
    </lineage>
</organism>
<keyword evidence="8" id="KW-0418">Kinase</keyword>
<evidence type="ECO:0000256" key="4">
    <source>
        <dbReference type="ARBA" id="ARBA00023134"/>
    </source>
</evidence>
<dbReference type="InterPro" id="IPR027417">
    <property type="entry name" value="P-loop_NTPase"/>
</dbReference>
<reference evidence="8 9" key="1">
    <citation type="submission" date="2019-06" db="EMBL/GenBank/DDBJ databases">
        <title>Sequencing the genomes of 1000 actinobacteria strains.</title>
        <authorList>
            <person name="Klenk H.-P."/>
        </authorList>
    </citation>
    <scope>NUCLEOTIDE SEQUENCE [LARGE SCALE GENOMIC DNA]</scope>
    <source>
        <strain evidence="8 9">DSM 46837</strain>
    </source>
</reference>
<evidence type="ECO:0000256" key="6">
    <source>
        <dbReference type="SAM" id="MobiDB-lite"/>
    </source>
</evidence>
<dbReference type="NCBIfam" id="TIGR00750">
    <property type="entry name" value="lao"/>
    <property type="match status" value="1"/>
</dbReference>
<dbReference type="AlphaFoldDB" id="A0A543PCD8"/>
<dbReference type="GO" id="GO:0005525">
    <property type="term" value="F:GTP binding"/>
    <property type="evidence" value="ECO:0007669"/>
    <property type="project" value="UniProtKB-KW"/>
</dbReference>
<keyword evidence="9" id="KW-1185">Reference proteome</keyword>
<evidence type="ECO:0000256" key="1">
    <source>
        <dbReference type="ARBA" id="ARBA00009625"/>
    </source>
</evidence>
<dbReference type="SUPFAM" id="SSF52540">
    <property type="entry name" value="P-loop containing nucleoside triphosphate hydrolases"/>
    <property type="match status" value="1"/>
</dbReference>
<evidence type="ECO:0000259" key="7">
    <source>
        <dbReference type="SMART" id="SM00382"/>
    </source>
</evidence>
<evidence type="ECO:0000256" key="2">
    <source>
        <dbReference type="ARBA" id="ARBA00022741"/>
    </source>
</evidence>
<keyword evidence="2" id="KW-0547">Nucleotide-binding</keyword>
<dbReference type="InterPro" id="IPR052040">
    <property type="entry name" value="GTPase/Isobutyryl-CoA_mutase"/>
</dbReference>
<dbReference type="SMART" id="SM00382">
    <property type="entry name" value="AAA"/>
    <property type="match status" value="1"/>
</dbReference>
<dbReference type="Gene3D" id="3.40.50.300">
    <property type="entry name" value="P-loop containing nucleotide triphosphate hydrolases"/>
    <property type="match status" value="1"/>
</dbReference>
<evidence type="ECO:0000256" key="5">
    <source>
        <dbReference type="ARBA" id="ARBA00023186"/>
    </source>
</evidence>
<comment type="caution">
    <text evidence="8">The sequence shown here is derived from an EMBL/GenBank/DDBJ whole genome shotgun (WGS) entry which is preliminary data.</text>
</comment>
<dbReference type="Proteomes" id="UP000319865">
    <property type="component" value="Unassembled WGS sequence"/>
</dbReference>
<dbReference type="PANTHER" id="PTHR43087">
    <property type="entry name" value="LYSINE/ARGININE/ORNITHINE TRANSPORT SYSTEM KINASE"/>
    <property type="match status" value="1"/>
</dbReference>
<dbReference type="GO" id="GO:0003924">
    <property type="term" value="F:GTPase activity"/>
    <property type="evidence" value="ECO:0007669"/>
    <property type="project" value="InterPro"/>
</dbReference>
<dbReference type="PANTHER" id="PTHR43087:SF1">
    <property type="entry name" value="LAO_AO TRANSPORT SYSTEM ATPASE"/>
    <property type="match status" value="1"/>
</dbReference>
<keyword evidence="3" id="KW-0378">Hydrolase</keyword>
<feature type="region of interest" description="Disordered" evidence="6">
    <location>
        <begin position="1"/>
        <end position="30"/>
    </location>
</feature>
<dbReference type="InterPro" id="IPR005129">
    <property type="entry name" value="GTPase_ArgK"/>
</dbReference>
<keyword evidence="8" id="KW-0808">Transferase</keyword>
<dbReference type="Pfam" id="PF03308">
    <property type="entry name" value="MeaB"/>
    <property type="match status" value="1"/>
</dbReference>
<accession>A0A543PCD8</accession>
<name>A0A543PCD8_9ACTN</name>
<sequence>MSPEGLAVQTDAPDATTGQSLTRRSRRAADVPTLVERAREGDARSVARLISLVEDASPALREVAAALAPHTGRAQVLGLTGSPGVGKSTTTTALVRALRAVGKRVGVLAVDPSSPFSGGALLGDRVRMQDHAGDSGVYIRSMASRGHLGGLSWATPQALRVLDAAGCDVVLVETVGVGQSELEIASLADTTLVLVAPGMGDGIQAAKAGILEVADVFVVNKADRDGADTTVRDLRYMLSLGGRHSEAGHWRPPIVKTVASRDTDNGMDQVLEKIEAHRQWLESSGEAHRRRSERAAREIEAIALASLRERMGDVHGSAALGTLADRVVAGKSDPFRAADELLDQL</sequence>